<gene>
    <name evidence="1" type="ORF">CSCA_3340</name>
</gene>
<reference evidence="1 2" key="1">
    <citation type="journal article" date="2015" name="J. Biotechnol.">
        <title>Complete genome sequence of a malodorant-producing acetogen, Clostridium scatologenes ATCC 25775(T).</title>
        <authorList>
            <person name="Zhu Z."/>
            <person name="Guo T."/>
            <person name="Zheng H."/>
            <person name="Song T."/>
            <person name="Ouyang P."/>
            <person name="Xie J."/>
        </authorList>
    </citation>
    <scope>NUCLEOTIDE SEQUENCE [LARGE SCALE GENOMIC DNA]</scope>
    <source>
        <strain evidence="1 2">ATCC 25775</strain>
    </source>
</reference>
<dbReference type="Proteomes" id="UP000033115">
    <property type="component" value="Chromosome"/>
</dbReference>
<dbReference type="RefSeq" id="WP_029163147.1">
    <property type="nucleotide sequence ID" value="NZ_CP009933.1"/>
</dbReference>
<proteinExistence type="predicted"/>
<organism evidence="1 2">
    <name type="scientific">Clostridium scatologenes</name>
    <dbReference type="NCBI Taxonomy" id="1548"/>
    <lineage>
        <taxon>Bacteria</taxon>
        <taxon>Bacillati</taxon>
        <taxon>Bacillota</taxon>
        <taxon>Clostridia</taxon>
        <taxon>Eubacteriales</taxon>
        <taxon>Clostridiaceae</taxon>
        <taxon>Clostridium</taxon>
    </lineage>
</organism>
<dbReference type="EMBL" id="CP009933">
    <property type="protein sequence ID" value="AKA70465.1"/>
    <property type="molecule type" value="Genomic_DNA"/>
</dbReference>
<dbReference type="HOGENOM" id="CLU_2129169_0_0_9"/>
<protein>
    <submittedName>
        <fullName evidence="1">Uncharacterized protein</fullName>
    </submittedName>
</protein>
<name>A0A0E3MAC9_CLOSL</name>
<accession>A0A0E3MAC9</accession>
<evidence type="ECO:0000313" key="1">
    <source>
        <dbReference type="EMBL" id="AKA70465.1"/>
    </source>
</evidence>
<evidence type="ECO:0000313" key="2">
    <source>
        <dbReference type="Proteomes" id="UP000033115"/>
    </source>
</evidence>
<dbReference type="AlphaFoldDB" id="A0A0E3MAC9"/>
<dbReference type="KEGG" id="csq:CSCA_3340"/>
<sequence>MQFEENLSGTLNTTEDIKDWDTIGFTLFLEGYTLLSTLLENSTAKQCGETLVVYVKDTYIKDRILNCKNVEILTSMAKSQFKIAVNDIKITTLQDFYPVAPEPVPIDDGDIPF</sequence>
<keyword evidence="2" id="KW-1185">Reference proteome</keyword>